<dbReference type="Pfam" id="PF16499">
    <property type="entry name" value="Melibiase_2"/>
    <property type="match status" value="1"/>
</dbReference>
<dbReference type="Proteomes" id="UP000639606">
    <property type="component" value="Unassembled WGS sequence"/>
</dbReference>
<dbReference type="Gene3D" id="3.20.20.70">
    <property type="entry name" value="Aldolase class I"/>
    <property type="match status" value="1"/>
</dbReference>
<feature type="signal peptide" evidence="9">
    <location>
        <begin position="1"/>
        <end position="23"/>
    </location>
</feature>
<dbReference type="AlphaFoldDB" id="A0A918ASM9"/>
<dbReference type="InterPro" id="IPR000111">
    <property type="entry name" value="Glyco_hydro_27/36_CS"/>
</dbReference>
<keyword evidence="7 8" id="KW-0326">Glycosidase</keyword>
<evidence type="ECO:0000313" key="12">
    <source>
        <dbReference type="Proteomes" id="UP000639606"/>
    </source>
</evidence>
<evidence type="ECO:0000256" key="5">
    <source>
        <dbReference type="ARBA" id="ARBA00022801"/>
    </source>
</evidence>
<dbReference type="SMART" id="SM00458">
    <property type="entry name" value="RICIN"/>
    <property type="match status" value="1"/>
</dbReference>
<dbReference type="InterPro" id="IPR013785">
    <property type="entry name" value="Aldolase_TIM"/>
</dbReference>
<dbReference type="FunFam" id="3.20.20.70:FF:000202">
    <property type="entry name" value="Alpha-galactosidase"/>
    <property type="match status" value="1"/>
</dbReference>
<evidence type="ECO:0000256" key="8">
    <source>
        <dbReference type="RuleBase" id="RU361168"/>
    </source>
</evidence>
<dbReference type="CDD" id="cd14792">
    <property type="entry name" value="GH27"/>
    <property type="match status" value="1"/>
</dbReference>
<evidence type="ECO:0000256" key="3">
    <source>
        <dbReference type="ARBA" id="ARBA00012755"/>
    </source>
</evidence>
<feature type="domain" description="Ricin B lectin" evidence="10">
    <location>
        <begin position="405"/>
        <end position="535"/>
    </location>
</feature>
<sequence length="535" mass="57285">MLRRSLTALFSVLLISTALPLAAAAPAAAVPMPTDPVVPLLDNGASRTPPMGFNNWNSFGCDVSEALIKQTADIFVSSGLRDAGYEYVNIDDCWSLHQRDAAGNLVPDPAKFPSGIKGTADYVHSKGLKLGLYADAGTMTCAGYPGSLGYERQDAALFALWGVDYLKYDNCYNQGIDVKQRYQAMRDALLATGRSIVFSICEWGENQPWRWGREVGHLWRTTPDITDTWGSVVDIFHRNVGLHNAAGPGGWNDPDMLEVGNGGMTDTEYRSHFTLWAAMSAPLLIGADLRTMSQETMSIFLNRQVIAVNQDSLGVQARPVWSDGTRHVLSKPLANGDRAVVLFNEGGAATTISTTLQAVGLPGGGSTLTDAWTGRTSRTGEVVGAVVPAHGAVMYRIRADQSPPAGATNLVGGSSGRCLDLPNGATGVSLHIWDCNGGPNQQFVGTASGELRVFGDKCLDAYNNGRAEGTAVVAWTCHGGPNQRWVRYPSGQYVGVESGLCLDVTAGHLPENNRNGAQVALWRCNEGPNQVWSRQ</sequence>
<dbReference type="Pfam" id="PF17801">
    <property type="entry name" value="Melibiase_C"/>
    <property type="match status" value="1"/>
</dbReference>
<dbReference type="EC" id="3.2.1.22" evidence="3 8"/>
<dbReference type="PROSITE" id="PS50231">
    <property type="entry name" value="RICIN_B_LECTIN"/>
    <property type="match status" value="1"/>
</dbReference>
<evidence type="ECO:0000256" key="2">
    <source>
        <dbReference type="ARBA" id="ARBA00009743"/>
    </source>
</evidence>
<evidence type="ECO:0000256" key="9">
    <source>
        <dbReference type="SAM" id="SignalP"/>
    </source>
</evidence>
<keyword evidence="6 8" id="KW-1015">Disulfide bond</keyword>
<dbReference type="GO" id="GO:0016052">
    <property type="term" value="P:carbohydrate catabolic process"/>
    <property type="evidence" value="ECO:0007669"/>
    <property type="project" value="UniProtKB-ARBA"/>
</dbReference>
<gene>
    <name evidence="11" type="primary">galA</name>
    <name evidence="11" type="ORF">GCM10010185_50140</name>
</gene>
<evidence type="ECO:0000256" key="4">
    <source>
        <dbReference type="ARBA" id="ARBA00022729"/>
    </source>
</evidence>
<evidence type="ECO:0000259" key="10">
    <source>
        <dbReference type="SMART" id="SM00458"/>
    </source>
</evidence>
<proteinExistence type="inferred from homology"/>
<organism evidence="11 12">
    <name type="scientific">Saccharothrix coeruleofusca</name>
    <dbReference type="NCBI Taxonomy" id="33919"/>
    <lineage>
        <taxon>Bacteria</taxon>
        <taxon>Bacillati</taxon>
        <taxon>Actinomycetota</taxon>
        <taxon>Actinomycetes</taxon>
        <taxon>Pseudonocardiales</taxon>
        <taxon>Pseudonocardiaceae</taxon>
        <taxon>Saccharothrix</taxon>
    </lineage>
</organism>
<evidence type="ECO:0000256" key="6">
    <source>
        <dbReference type="ARBA" id="ARBA00023157"/>
    </source>
</evidence>
<dbReference type="RefSeq" id="WP_189225766.1">
    <property type="nucleotide sequence ID" value="NZ_BMRG01000012.1"/>
</dbReference>
<dbReference type="PROSITE" id="PS00512">
    <property type="entry name" value="ALPHA_GALACTOSIDASE"/>
    <property type="match status" value="1"/>
</dbReference>
<dbReference type="InterPro" id="IPR002241">
    <property type="entry name" value="Glyco_hydro_27"/>
</dbReference>
<protein>
    <recommendedName>
        <fullName evidence="3 8">Alpha-galactosidase</fullName>
        <ecNumber evidence="3 8">3.2.1.22</ecNumber>
    </recommendedName>
    <alternativeName>
        <fullName evidence="8">Melibiase</fullName>
    </alternativeName>
</protein>
<dbReference type="CDD" id="cd23418">
    <property type="entry name" value="beta-trefoil_Ricin_XLN-like"/>
    <property type="match status" value="1"/>
</dbReference>
<keyword evidence="4 9" id="KW-0732">Signal</keyword>
<accession>A0A918ASM9</accession>
<comment type="similarity">
    <text evidence="2 8">Belongs to the glycosyl hydrolase 27 family.</text>
</comment>
<dbReference type="InterPro" id="IPR035992">
    <property type="entry name" value="Ricin_B-like_lectins"/>
</dbReference>
<comment type="caution">
    <text evidence="11">The sequence shown here is derived from an EMBL/GenBank/DDBJ whole genome shotgun (WGS) entry which is preliminary data.</text>
</comment>
<evidence type="ECO:0000256" key="1">
    <source>
        <dbReference type="ARBA" id="ARBA00001255"/>
    </source>
</evidence>
<dbReference type="PANTHER" id="PTHR11452">
    <property type="entry name" value="ALPHA-GALACTOSIDASE/ALPHA-N-ACETYLGALACTOSAMINIDASE"/>
    <property type="match status" value="1"/>
</dbReference>
<dbReference type="PANTHER" id="PTHR11452:SF75">
    <property type="entry name" value="ALPHA-GALACTOSIDASE MEL1"/>
    <property type="match status" value="1"/>
</dbReference>
<dbReference type="SUPFAM" id="SSF51011">
    <property type="entry name" value="Glycosyl hydrolase domain"/>
    <property type="match status" value="1"/>
</dbReference>
<evidence type="ECO:0000256" key="7">
    <source>
        <dbReference type="ARBA" id="ARBA00023295"/>
    </source>
</evidence>
<dbReference type="InterPro" id="IPR000772">
    <property type="entry name" value="Ricin_B_lectin"/>
</dbReference>
<reference evidence="11" key="1">
    <citation type="journal article" date="2014" name="Int. J. Syst. Evol. Microbiol.">
        <title>Complete genome sequence of Corynebacterium casei LMG S-19264T (=DSM 44701T), isolated from a smear-ripened cheese.</title>
        <authorList>
            <consortium name="US DOE Joint Genome Institute (JGI-PGF)"/>
            <person name="Walter F."/>
            <person name="Albersmeier A."/>
            <person name="Kalinowski J."/>
            <person name="Ruckert C."/>
        </authorList>
    </citation>
    <scope>NUCLEOTIDE SEQUENCE</scope>
    <source>
        <strain evidence="11">JCM 3313</strain>
    </source>
</reference>
<name>A0A918ASM9_9PSEU</name>
<dbReference type="Pfam" id="PF00652">
    <property type="entry name" value="Ricin_B_lectin"/>
    <property type="match status" value="1"/>
</dbReference>
<dbReference type="InterPro" id="IPR013780">
    <property type="entry name" value="Glyco_hydro_b"/>
</dbReference>
<dbReference type="Gene3D" id="2.60.40.1180">
    <property type="entry name" value="Golgi alpha-mannosidase II"/>
    <property type="match status" value="1"/>
</dbReference>
<dbReference type="SUPFAM" id="SSF51445">
    <property type="entry name" value="(Trans)glycosidases"/>
    <property type="match status" value="1"/>
</dbReference>
<dbReference type="PRINTS" id="PR00740">
    <property type="entry name" value="GLHYDRLASE27"/>
</dbReference>
<evidence type="ECO:0000313" key="11">
    <source>
        <dbReference type="EMBL" id="GGP71083.1"/>
    </source>
</evidence>
<keyword evidence="5 8" id="KW-0378">Hydrolase</keyword>
<dbReference type="EMBL" id="BMRG01000012">
    <property type="protein sequence ID" value="GGP71083.1"/>
    <property type="molecule type" value="Genomic_DNA"/>
</dbReference>
<dbReference type="InterPro" id="IPR041233">
    <property type="entry name" value="Melibiase_C"/>
</dbReference>
<dbReference type="GO" id="GO:0004557">
    <property type="term" value="F:alpha-galactosidase activity"/>
    <property type="evidence" value="ECO:0007669"/>
    <property type="project" value="UniProtKB-EC"/>
</dbReference>
<comment type="catalytic activity">
    <reaction evidence="1 8">
        <text>Hydrolysis of terminal, non-reducing alpha-D-galactose residues in alpha-D-galactosides, including galactose oligosaccharides, galactomannans and galactolipids.</text>
        <dbReference type="EC" id="3.2.1.22"/>
    </reaction>
</comment>
<keyword evidence="12" id="KW-1185">Reference proteome</keyword>
<feature type="chain" id="PRO_5039171741" description="Alpha-galactosidase" evidence="9">
    <location>
        <begin position="24"/>
        <end position="535"/>
    </location>
</feature>
<reference evidence="11" key="2">
    <citation type="submission" date="2020-09" db="EMBL/GenBank/DDBJ databases">
        <authorList>
            <person name="Sun Q."/>
            <person name="Ohkuma M."/>
        </authorList>
    </citation>
    <scope>NUCLEOTIDE SEQUENCE</scope>
    <source>
        <strain evidence="11">JCM 3313</strain>
    </source>
</reference>
<dbReference type="SUPFAM" id="SSF50370">
    <property type="entry name" value="Ricin B-like lectins"/>
    <property type="match status" value="1"/>
</dbReference>
<dbReference type="InterPro" id="IPR017853">
    <property type="entry name" value="GH"/>
</dbReference>
<dbReference type="Gene3D" id="2.80.10.50">
    <property type="match status" value="1"/>
</dbReference>